<dbReference type="RefSeq" id="WP_136837218.1">
    <property type="nucleotide sequence ID" value="NZ_SWBQ01000005.1"/>
</dbReference>
<dbReference type="Proteomes" id="UP000307244">
    <property type="component" value="Unassembled WGS sequence"/>
</dbReference>
<evidence type="ECO:0000256" key="1">
    <source>
        <dbReference type="SAM" id="Phobius"/>
    </source>
</evidence>
<keyword evidence="1" id="KW-0472">Membrane</keyword>
<gene>
    <name evidence="2" type="ORF">FA047_16640</name>
</gene>
<keyword evidence="1" id="KW-0812">Transmembrane</keyword>
<sequence>MSSVYQINKGIGRPIEFRGLKAQYIGFLAGGLVGLLLLFAALYICGLNLYICITVIGGLGTALFMTVIRMSHKYGEYGLLKKNAKRSIPSALVSRSRKLFTHLNISVCQNR</sequence>
<proteinExistence type="predicted"/>
<dbReference type="Pfam" id="PF13571">
    <property type="entry name" value="DUF4133"/>
    <property type="match status" value="1"/>
</dbReference>
<comment type="caution">
    <text evidence="2">The sequence shown here is derived from an EMBL/GenBank/DDBJ whole genome shotgun (WGS) entry which is preliminary data.</text>
</comment>
<feature type="transmembrane region" description="Helical" evidence="1">
    <location>
        <begin position="21"/>
        <end position="41"/>
    </location>
</feature>
<name>A0A4U1CBX3_9SPHI</name>
<dbReference type="OrthoDB" id="1273979at2"/>
<keyword evidence="3" id="KW-1185">Reference proteome</keyword>
<evidence type="ECO:0000313" key="3">
    <source>
        <dbReference type="Proteomes" id="UP000307244"/>
    </source>
</evidence>
<reference evidence="2 3" key="1">
    <citation type="submission" date="2019-04" db="EMBL/GenBank/DDBJ databases">
        <title>Pedobacter sp. RP-3-15 sp. nov., isolated from Arctic soil.</title>
        <authorList>
            <person name="Dahal R.H."/>
            <person name="Kim D.-U."/>
        </authorList>
    </citation>
    <scope>NUCLEOTIDE SEQUENCE [LARGE SCALE GENOMIC DNA]</scope>
    <source>
        <strain evidence="2 3">RP-3-15</strain>
    </source>
</reference>
<dbReference type="InterPro" id="IPR025407">
    <property type="entry name" value="DUF4133"/>
</dbReference>
<protein>
    <submittedName>
        <fullName evidence="2">DUF4133 domain-containing protein</fullName>
    </submittedName>
</protein>
<dbReference type="EMBL" id="SWBQ01000005">
    <property type="protein sequence ID" value="TKC04225.1"/>
    <property type="molecule type" value="Genomic_DNA"/>
</dbReference>
<accession>A0A4U1CBX3</accession>
<organism evidence="2 3">
    <name type="scientific">Pedobacter frigoris</name>
    <dbReference type="NCBI Taxonomy" id="2571272"/>
    <lineage>
        <taxon>Bacteria</taxon>
        <taxon>Pseudomonadati</taxon>
        <taxon>Bacteroidota</taxon>
        <taxon>Sphingobacteriia</taxon>
        <taxon>Sphingobacteriales</taxon>
        <taxon>Sphingobacteriaceae</taxon>
        <taxon>Pedobacter</taxon>
    </lineage>
</organism>
<evidence type="ECO:0000313" key="2">
    <source>
        <dbReference type="EMBL" id="TKC04225.1"/>
    </source>
</evidence>
<dbReference type="AlphaFoldDB" id="A0A4U1CBX3"/>
<keyword evidence="1" id="KW-1133">Transmembrane helix</keyword>
<feature type="transmembrane region" description="Helical" evidence="1">
    <location>
        <begin position="47"/>
        <end position="68"/>
    </location>
</feature>